<dbReference type="PANTHER" id="PTHR34069:SF3">
    <property type="entry name" value="ACYL-COA:ACYL-COA ALKYLTRANSFERASE"/>
    <property type="match status" value="1"/>
</dbReference>
<name>A0ABT3N7A8_9BACT</name>
<evidence type="ECO:0000259" key="3">
    <source>
        <dbReference type="Pfam" id="PF08541"/>
    </source>
</evidence>
<dbReference type="Pfam" id="PF08545">
    <property type="entry name" value="ACP_syn_III"/>
    <property type="match status" value="1"/>
</dbReference>
<keyword evidence="1" id="KW-0808">Transferase</keyword>
<dbReference type="PANTHER" id="PTHR34069">
    <property type="entry name" value="3-OXOACYL-[ACYL-CARRIER-PROTEIN] SYNTHASE 3"/>
    <property type="match status" value="1"/>
</dbReference>
<accession>A0ABT3N7A8</accession>
<evidence type="ECO:0000256" key="1">
    <source>
        <dbReference type="ARBA" id="ARBA00022679"/>
    </source>
</evidence>
<gene>
    <name evidence="5" type="ORF">OOT00_04955</name>
</gene>
<evidence type="ECO:0000256" key="2">
    <source>
        <dbReference type="ARBA" id="ARBA00023315"/>
    </source>
</evidence>
<dbReference type="Proteomes" id="UP001209681">
    <property type="component" value="Unassembled WGS sequence"/>
</dbReference>
<dbReference type="Gene3D" id="3.40.47.10">
    <property type="match status" value="2"/>
</dbReference>
<organism evidence="5 6">
    <name type="scientific">Desulfobotulus pelophilus</name>
    <dbReference type="NCBI Taxonomy" id="2823377"/>
    <lineage>
        <taxon>Bacteria</taxon>
        <taxon>Pseudomonadati</taxon>
        <taxon>Thermodesulfobacteriota</taxon>
        <taxon>Desulfobacteria</taxon>
        <taxon>Desulfobacterales</taxon>
        <taxon>Desulfobacteraceae</taxon>
        <taxon>Desulfobotulus</taxon>
    </lineage>
</organism>
<dbReference type="NCBIfam" id="NF006720">
    <property type="entry name" value="PRK09258.1"/>
    <property type="match status" value="1"/>
</dbReference>
<feature type="domain" description="Beta-ketoacyl-[acyl-carrier-protein] synthase III C-terminal" evidence="3">
    <location>
        <begin position="257"/>
        <end position="345"/>
    </location>
</feature>
<dbReference type="InterPro" id="IPR013751">
    <property type="entry name" value="ACP_syn_III_N"/>
</dbReference>
<protein>
    <submittedName>
        <fullName evidence="5">3-oxoacyl-ACP synthase III</fullName>
    </submittedName>
</protein>
<dbReference type="CDD" id="cd00830">
    <property type="entry name" value="KAS_III"/>
    <property type="match status" value="1"/>
</dbReference>
<sequence>MLYSSVVIRSIAYELPSRVVTSKEIEERLAPLYSRLRLRSGQLEALTGVRERRQWEPGEPLSRGAIAAGQKSLESAGIPAQDVDMLIYAAVCRENLEPATACSVAHGLGLPDHAHMFDLSNACLGMINGLLLIADAIESGRIRNGMVVACESSRQIMDITMDTMLATPTMDVFTKGIATLTGGSGAAAMVLSRKDSLPGHSLLGGVLRNNAACHDLCVWGPDTGIPASAPMRMRTDAAAVLHHGVHLGISTFTAFLRELSMTREELDRIVCHQVGAPHRQRVLSSLGIPLEKDYPTFPLLGNMGTVSLPLTAAVAAEQGFILKGHRVGFFGIGSGLNCLMLALDW</sequence>
<dbReference type="SUPFAM" id="SSF53901">
    <property type="entry name" value="Thiolase-like"/>
    <property type="match status" value="1"/>
</dbReference>
<proteinExistence type="predicted"/>
<dbReference type="Pfam" id="PF08541">
    <property type="entry name" value="ACP_syn_III_C"/>
    <property type="match status" value="1"/>
</dbReference>
<dbReference type="InterPro" id="IPR013747">
    <property type="entry name" value="ACP_syn_III_C"/>
</dbReference>
<keyword evidence="2" id="KW-0012">Acyltransferase</keyword>
<reference evidence="5 6" key="1">
    <citation type="submission" date="2022-11" db="EMBL/GenBank/DDBJ databases">
        <title>Desulfobotulus tamanensis H1 sp. nov. - anaerobic, alkaliphilic, sulphate reducing bacterium isolated from terrestrial mud volcano.</title>
        <authorList>
            <person name="Frolova A."/>
            <person name="Merkel A.Y."/>
            <person name="Slobodkin A.I."/>
        </authorList>
    </citation>
    <scope>NUCLEOTIDE SEQUENCE [LARGE SCALE GENOMIC DNA]</scope>
    <source>
        <strain evidence="5 6">H1</strain>
    </source>
</reference>
<evidence type="ECO:0000313" key="6">
    <source>
        <dbReference type="Proteomes" id="UP001209681"/>
    </source>
</evidence>
<evidence type="ECO:0000313" key="5">
    <source>
        <dbReference type="EMBL" id="MCW7753334.1"/>
    </source>
</evidence>
<dbReference type="InterPro" id="IPR016039">
    <property type="entry name" value="Thiolase-like"/>
</dbReference>
<evidence type="ECO:0000259" key="4">
    <source>
        <dbReference type="Pfam" id="PF08545"/>
    </source>
</evidence>
<comment type="caution">
    <text evidence="5">The sequence shown here is derived from an EMBL/GenBank/DDBJ whole genome shotgun (WGS) entry which is preliminary data.</text>
</comment>
<feature type="domain" description="Beta-ketoacyl-[acyl-carrier-protein] synthase III N-terminal" evidence="4">
    <location>
        <begin position="117"/>
        <end position="203"/>
    </location>
</feature>
<dbReference type="EMBL" id="JAPFPW010000004">
    <property type="protein sequence ID" value="MCW7753334.1"/>
    <property type="molecule type" value="Genomic_DNA"/>
</dbReference>
<dbReference type="RefSeq" id="WP_265424204.1">
    <property type="nucleotide sequence ID" value="NZ_JAPFPW010000004.1"/>
</dbReference>
<keyword evidence="6" id="KW-1185">Reference proteome</keyword>